<name>K0R3I2_THAOC</name>
<dbReference type="EMBL" id="AGNL01048079">
    <property type="protein sequence ID" value="EJK45999.1"/>
    <property type="molecule type" value="Genomic_DNA"/>
</dbReference>
<feature type="compositionally biased region" description="Polar residues" evidence="1">
    <location>
        <begin position="1"/>
        <end position="14"/>
    </location>
</feature>
<accession>K0R3I2</accession>
<feature type="region of interest" description="Disordered" evidence="1">
    <location>
        <begin position="1"/>
        <end position="28"/>
    </location>
</feature>
<evidence type="ECO:0000313" key="2">
    <source>
        <dbReference type="EMBL" id="EJK45999.1"/>
    </source>
</evidence>
<proteinExistence type="predicted"/>
<organism evidence="2 3">
    <name type="scientific">Thalassiosira oceanica</name>
    <name type="common">Marine diatom</name>
    <dbReference type="NCBI Taxonomy" id="159749"/>
    <lineage>
        <taxon>Eukaryota</taxon>
        <taxon>Sar</taxon>
        <taxon>Stramenopiles</taxon>
        <taxon>Ochrophyta</taxon>
        <taxon>Bacillariophyta</taxon>
        <taxon>Coscinodiscophyceae</taxon>
        <taxon>Thalassiosirophycidae</taxon>
        <taxon>Thalassiosirales</taxon>
        <taxon>Thalassiosiraceae</taxon>
        <taxon>Thalassiosira</taxon>
    </lineage>
</organism>
<evidence type="ECO:0000313" key="3">
    <source>
        <dbReference type="Proteomes" id="UP000266841"/>
    </source>
</evidence>
<keyword evidence="3" id="KW-1185">Reference proteome</keyword>
<gene>
    <name evidence="2" type="ORF">THAOC_35359</name>
</gene>
<protein>
    <submittedName>
        <fullName evidence="2">Uncharacterized protein</fullName>
    </submittedName>
</protein>
<sequence length="169" mass="17928">MGFSSLPQGQQTWPLRSEAANGGHSSIKPKSDHLSALVLTAKGVLHGSKLGQGLVSLNELLHSTRDDWRRGLRRNAQRVRGRARRPERLVTGNGATDGGTGDAAFCADDLRAMHMVSHQAVPPPDGGVHDAMCSPFCLAAESIGVEAMSASRRSAGRCMVQGKGILLPR</sequence>
<dbReference type="AlphaFoldDB" id="K0R3I2"/>
<feature type="region of interest" description="Disordered" evidence="1">
    <location>
        <begin position="77"/>
        <end position="96"/>
    </location>
</feature>
<comment type="caution">
    <text evidence="2">The sequence shown here is derived from an EMBL/GenBank/DDBJ whole genome shotgun (WGS) entry which is preliminary data.</text>
</comment>
<reference evidence="2 3" key="1">
    <citation type="journal article" date="2012" name="Genome Biol.">
        <title>Genome and low-iron response of an oceanic diatom adapted to chronic iron limitation.</title>
        <authorList>
            <person name="Lommer M."/>
            <person name="Specht M."/>
            <person name="Roy A.S."/>
            <person name="Kraemer L."/>
            <person name="Andreson R."/>
            <person name="Gutowska M.A."/>
            <person name="Wolf J."/>
            <person name="Bergner S.V."/>
            <person name="Schilhabel M.B."/>
            <person name="Klostermeier U.C."/>
            <person name="Beiko R.G."/>
            <person name="Rosenstiel P."/>
            <person name="Hippler M."/>
            <person name="Laroche J."/>
        </authorList>
    </citation>
    <scope>NUCLEOTIDE SEQUENCE [LARGE SCALE GENOMIC DNA]</scope>
    <source>
        <strain evidence="2 3">CCMP1005</strain>
    </source>
</reference>
<dbReference type="Proteomes" id="UP000266841">
    <property type="component" value="Unassembled WGS sequence"/>
</dbReference>
<evidence type="ECO:0000256" key="1">
    <source>
        <dbReference type="SAM" id="MobiDB-lite"/>
    </source>
</evidence>